<feature type="chain" id="PRO_5012339036" evidence="2">
    <location>
        <begin position="16"/>
        <end position="183"/>
    </location>
</feature>
<dbReference type="EMBL" id="KB445562">
    <property type="protein sequence ID" value="EMC92071.1"/>
    <property type="molecule type" value="Genomic_DNA"/>
</dbReference>
<evidence type="ECO:0000313" key="4">
    <source>
        <dbReference type="Proteomes" id="UP000011761"/>
    </source>
</evidence>
<name>M2M711_BAUPA</name>
<proteinExistence type="predicted"/>
<sequence>MLSLTKLLTICLTLGQGPVERASRSVDPSPCIVADSIRLSLRDPAFAAEWIKRCAPSELLEQALGKREPDLVGYGPSSTTTTATPAKSETVSSKVTSSSPPKSAMSSSLASVSDSSSKTSSSTSSPSTISYYRKLVDAQFKADYDLGQRDKLINKIASCFVAQHSLWHLYAHYIQLSIHYVVS</sequence>
<evidence type="ECO:0000256" key="2">
    <source>
        <dbReference type="SAM" id="SignalP"/>
    </source>
</evidence>
<keyword evidence="2" id="KW-0732">Signal</keyword>
<accession>M2M711</accession>
<feature type="signal peptide" evidence="2">
    <location>
        <begin position="1"/>
        <end position="15"/>
    </location>
</feature>
<evidence type="ECO:0000313" key="3">
    <source>
        <dbReference type="EMBL" id="EMC92071.1"/>
    </source>
</evidence>
<gene>
    <name evidence="3" type="ORF">BAUCODRAFT_275454</name>
</gene>
<dbReference type="HOGENOM" id="CLU_1474922_0_0_1"/>
<feature type="compositionally biased region" description="Low complexity" evidence="1">
    <location>
        <begin position="76"/>
        <end position="127"/>
    </location>
</feature>
<dbReference type="AlphaFoldDB" id="M2M711"/>
<feature type="region of interest" description="Disordered" evidence="1">
    <location>
        <begin position="70"/>
        <end position="127"/>
    </location>
</feature>
<dbReference type="GeneID" id="19110592"/>
<dbReference type="Proteomes" id="UP000011761">
    <property type="component" value="Unassembled WGS sequence"/>
</dbReference>
<keyword evidence="4" id="KW-1185">Reference proteome</keyword>
<dbReference type="RefSeq" id="XP_007680579.1">
    <property type="nucleotide sequence ID" value="XM_007682389.1"/>
</dbReference>
<reference evidence="3 4" key="1">
    <citation type="journal article" date="2012" name="PLoS Pathog.">
        <title>Diverse lifestyles and strategies of plant pathogenesis encoded in the genomes of eighteen Dothideomycetes fungi.</title>
        <authorList>
            <person name="Ohm R.A."/>
            <person name="Feau N."/>
            <person name="Henrissat B."/>
            <person name="Schoch C.L."/>
            <person name="Horwitz B.A."/>
            <person name="Barry K.W."/>
            <person name="Condon B.J."/>
            <person name="Copeland A.C."/>
            <person name="Dhillon B."/>
            <person name="Glaser F."/>
            <person name="Hesse C.N."/>
            <person name="Kosti I."/>
            <person name="LaButti K."/>
            <person name="Lindquist E.A."/>
            <person name="Lucas S."/>
            <person name="Salamov A.A."/>
            <person name="Bradshaw R.E."/>
            <person name="Ciuffetti L."/>
            <person name="Hamelin R.C."/>
            <person name="Kema G.H.J."/>
            <person name="Lawrence C."/>
            <person name="Scott J.A."/>
            <person name="Spatafora J.W."/>
            <person name="Turgeon B.G."/>
            <person name="de Wit P.J.G.M."/>
            <person name="Zhong S."/>
            <person name="Goodwin S.B."/>
            <person name="Grigoriev I.V."/>
        </authorList>
    </citation>
    <scope>NUCLEOTIDE SEQUENCE [LARGE SCALE GENOMIC DNA]</scope>
    <source>
        <strain evidence="3 4">UAMH 10762</strain>
    </source>
</reference>
<protein>
    <submittedName>
        <fullName evidence="3">Uncharacterized protein</fullName>
    </submittedName>
</protein>
<dbReference type="KEGG" id="bcom:BAUCODRAFT_275454"/>
<organism evidence="3 4">
    <name type="scientific">Baudoinia panamericana (strain UAMH 10762)</name>
    <name type="common">Angels' share fungus</name>
    <name type="synonym">Baudoinia compniacensis (strain UAMH 10762)</name>
    <dbReference type="NCBI Taxonomy" id="717646"/>
    <lineage>
        <taxon>Eukaryota</taxon>
        <taxon>Fungi</taxon>
        <taxon>Dikarya</taxon>
        <taxon>Ascomycota</taxon>
        <taxon>Pezizomycotina</taxon>
        <taxon>Dothideomycetes</taxon>
        <taxon>Dothideomycetidae</taxon>
        <taxon>Mycosphaerellales</taxon>
        <taxon>Teratosphaeriaceae</taxon>
        <taxon>Baudoinia</taxon>
    </lineage>
</organism>
<evidence type="ECO:0000256" key="1">
    <source>
        <dbReference type="SAM" id="MobiDB-lite"/>
    </source>
</evidence>
<dbReference type="OrthoDB" id="3946740at2759"/>